<evidence type="ECO:0000313" key="3">
    <source>
        <dbReference type="EMBL" id="OAA57592.1"/>
    </source>
</evidence>
<dbReference type="Proteomes" id="UP000076874">
    <property type="component" value="Unassembled WGS sequence"/>
</dbReference>
<name>A0A167QFH1_9HYPO</name>
<dbReference type="STRING" id="1081102.A0A167QFH1"/>
<dbReference type="PANTHER" id="PTHR33178:SF10">
    <property type="entry name" value="STRESS-RESPONSE A_B BARREL DOMAIN-CONTAINING PROTEIN"/>
    <property type="match status" value="1"/>
</dbReference>
<sequence>MPILHMVLFKLKPGVTEDQLADLRKTGETLVGQVPGLQSWRLGGVLPSTAHRAQGFDMAIVTVMDDEAAVLAYGPNPLHKVVQAKRLEICTDTIVYDMPVDASPL</sequence>
<dbReference type="InterPro" id="IPR011008">
    <property type="entry name" value="Dimeric_a/b-barrel"/>
</dbReference>
<dbReference type="InterPro" id="IPR044662">
    <property type="entry name" value="HS1/DABB1-like"/>
</dbReference>
<accession>A0A167QFH1</accession>
<dbReference type="SMART" id="SM00886">
    <property type="entry name" value="Dabb"/>
    <property type="match status" value="1"/>
</dbReference>
<dbReference type="OrthoDB" id="42919at2759"/>
<dbReference type="AlphaFoldDB" id="A0A167QFH1"/>
<organism evidence="3 4">
    <name type="scientific">Niveomyces insectorum RCEF 264</name>
    <dbReference type="NCBI Taxonomy" id="1081102"/>
    <lineage>
        <taxon>Eukaryota</taxon>
        <taxon>Fungi</taxon>
        <taxon>Dikarya</taxon>
        <taxon>Ascomycota</taxon>
        <taxon>Pezizomycotina</taxon>
        <taxon>Sordariomycetes</taxon>
        <taxon>Hypocreomycetidae</taxon>
        <taxon>Hypocreales</taxon>
        <taxon>Cordycipitaceae</taxon>
        <taxon>Niveomyces</taxon>
    </lineage>
</organism>
<comment type="caution">
    <text evidence="3">The sequence shown here is derived from an EMBL/GenBank/DDBJ whole genome shotgun (WGS) entry which is preliminary data.</text>
</comment>
<dbReference type="Gene3D" id="3.30.70.100">
    <property type="match status" value="1"/>
</dbReference>
<dbReference type="SUPFAM" id="SSF54909">
    <property type="entry name" value="Dimeric alpha+beta barrel"/>
    <property type="match status" value="1"/>
</dbReference>
<comment type="subunit">
    <text evidence="1">Homodimer.</text>
</comment>
<evidence type="ECO:0000259" key="2">
    <source>
        <dbReference type="PROSITE" id="PS51502"/>
    </source>
</evidence>
<reference evidence="3 4" key="1">
    <citation type="journal article" date="2016" name="Genome Biol. Evol.">
        <title>Divergent and convergent evolution of fungal pathogenicity.</title>
        <authorList>
            <person name="Shang Y."/>
            <person name="Xiao G."/>
            <person name="Zheng P."/>
            <person name="Cen K."/>
            <person name="Zhan S."/>
            <person name="Wang C."/>
        </authorList>
    </citation>
    <scope>NUCLEOTIDE SEQUENCE [LARGE SCALE GENOMIC DNA]</scope>
    <source>
        <strain evidence="3 4">RCEF 264</strain>
    </source>
</reference>
<protein>
    <submittedName>
        <fullName evidence="3">Dimeric alpha-beta barrel</fullName>
    </submittedName>
</protein>
<dbReference type="PANTHER" id="PTHR33178">
    <property type="match status" value="1"/>
</dbReference>
<evidence type="ECO:0000256" key="1">
    <source>
        <dbReference type="ARBA" id="ARBA00011738"/>
    </source>
</evidence>
<evidence type="ECO:0000313" key="4">
    <source>
        <dbReference type="Proteomes" id="UP000076874"/>
    </source>
</evidence>
<proteinExistence type="predicted"/>
<dbReference type="Pfam" id="PF07876">
    <property type="entry name" value="Dabb"/>
    <property type="match status" value="1"/>
</dbReference>
<keyword evidence="4" id="KW-1185">Reference proteome</keyword>
<dbReference type="EMBL" id="AZHD01000014">
    <property type="protein sequence ID" value="OAA57592.1"/>
    <property type="molecule type" value="Genomic_DNA"/>
</dbReference>
<gene>
    <name evidence="3" type="ORF">SPI_07251</name>
</gene>
<feature type="domain" description="Stress-response A/B barrel" evidence="2">
    <location>
        <begin position="3"/>
        <end position="98"/>
    </location>
</feature>
<dbReference type="InterPro" id="IPR013097">
    <property type="entry name" value="Dabb"/>
</dbReference>
<dbReference type="PROSITE" id="PS51502">
    <property type="entry name" value="S_R_A_B_BARREL"/>
    <property type="match status" value="1"/>
</dbReference>